<dbReference type="EC" id="4.1.1.20" evidence="1"/>
<protein>
    <submittedName>
        <fullName evidence="1">Diaminopimelate decarboxylase domain protein</fullName>
        <ecNumber evidence="1">4.1.1.20</ecNumber>
    </submittedName>
</protein>
<keyword evidence="1" id="KW-0456">Lyase</keyword>
<comment type="caution">
    <text evidence="1">The sequence shown here is derived from an EMBL/GenBank/DDBJ whole genome shotgun (WGS) entry which is preliminary data.</text>
</comment>
<evidence type="ECO:0000313" key="1">
    <source>
        <dbReference type="EMBL" id="EUA27842.1"/>
    </source>
</evidence>
<dbReference type="InterPro" id="IPR009006">
    <property type="entry name" value="Ala_racemase/Decarboxylase_C"/>
</dbReference>
<dbReference type="AlphaFoldDB" id="X8A7J3"/>
<reference evidence="1" key="1">
    <citation type="submission" date="2014-01" db="EMBL/GenBank/DDBJ databases">
        <authorList>
            <person name="Brown-Elliot B."/>
            <person name="Wallace R."/>
            <person name="Lenaerts A."/>
            <person name="Ordway D."/>
            <person name="DeGroote M.A."/>
            <person name="Parker T."/>
            <person name="Sizemore C."/>
            <person name="Tallon L.J."/>
            <person name="Sadzewicz L.K."/>
            <person name="Sengamalay N."/>
            <person name="Fraser C.M."/>
            <person name="Hine E."/>
            <person name="Shefchek K.A."/>
            <person name="Das S.P."/>
            <person name="Tettelin H."/>
        </authorList>
    </citation>
    <scope>NUCLEOTIDE SEQUENCE [LARGE SCALE GENOMIC DNA]</scope>
    <source>
        <strain evidence="1">4042</strain>
    </source>
</reference>
<proteinExistence type="predicted"/>
<organism evidence="1">
    <name type="scientific">Mycobacterium xenopi 4042</name>
    <dbReference type="NCBI Taxonomy" id="1299334"/>
    <lineage>
        <taxon>Bacteria</taxon>
        <taxon>Bacillati</taxon>
        <taxon>Actinomycetota</taxon>
        <taxon>Actinomycetes</taxon>
        <taxon>Mycobacteriales</taxon>
        <taxon>Mycobacteriaceae</taxon>
        <taxon>Mycobacterium</taxon>
    </lineage>
</organism>
<name>X8A7J3_MYCXE</name>
<dbReference type="SUPFAM" id="SSF50621">
    <property type="entry name" value="Alanine racemase C-terminal domain-like"/>
    <property type="match status" value="1"/>
</dbReference>
<accession>X8A7J3</accession>
<dbReference type="GO" id="GO:0008836">
    <property type="term" value="F:diaminopimelate decarboxylase activity"/>
    <property type="evidence" value="ECO:0007669"/>
    <property type="project" value="UniProtKB-EC"/>
</dbReference>
<dbReference type="EMBL" id="JAOB01000062">
    <property type="protein sequence ID" value="EUA27842.1"/>
    <property type="molecule type" value="Genomic_DNA"/>
</dbReference>
<gene>
    <name evidence="1" type="ORF">I553_9232</name>
</gene>
<sequence>MLTWRKVVLPHEPRHGDMLIYPNTAGYQMDKNESQFHDLPLPRRLC</sequence>
<dbReference type="PATRIC" id="fig|1299334.3.peg.6726"/>